<comment type="caution">
    <text evidence="2">The sequence shown here is derived from an EMBL/GenBank/DDBJ whole genome shotgun (WGS) entry which is preliminary data.</text>
</comment>
<name>A0A7V1PU54_CALAY</name>
<gene>
    <name evidence="2" type="ORF">ENJ10_04970</name>
</gene>
<dbReference type="EMBL" id="DRLD01000133">
    <property type="protein sequence ID" value="HED10017.1"/>
    <property type="molecule type" value="Genomic_DNA"/>
</dbReference>
<evidence type="ECO:0000256" key="1">
    <source>
        <dbReference type="SAM" id="Phobius"/>
    </source>
</evidence>
<keyword evidence="1" id="KW-0472">Membrane</keyword>
<sequence length="97" mass="10035">METPSHTGSGLLLGALAGGAVSATLLTTSSTNAPADVGISDLGNGLIIVGGVVTGGLLGGFIGSSHEKTLSFPREMSPEKRRRRFERFLKNIQQTQP</sequence>
<protein>
    <submittedName>
        <fullName evidence="2">Uncharacterized protein</fullName>
    </submittedName>
</protein>
<reference evidence="2" key="1">
    <citation type="journal article" date="2020" name="mSystems">
        <title>Genome- and Community-Level Interaction Insights into Carbon Utilization and Element Cycling Functions of Hydrothermarchaeota in Hydrothermal Sediment.</title>
        <authorList>
            <person name="Zhou Z."/>
            <person name="Liu Y."/>
            <person name="Xu W."/>
            <person name="Pan J."/>
            <person name="Luo Z.H."/>
            <person name="Li M."/>
        </authorList>
    </citation>
    <scope>NUCLEOTIDE SEQUENCE [LARGE SCALE GENOMIC DNA]</scope>
    <source>
        <strain evidence="2">HyVt-456</strain>
    </source>
</reference>
<proteinExistence type="predicted"/>
<dbReference type="AlphaFoldDB" id="A0A7V1PU54"/>
<feature type="transmembrane region" description="Helical" evidence="1">
    <location>
        <begin position="46"/>
        <end position="64"/>
    </location>
</feature>
<organism evidence="2">
    <name type="scientific">Caldithrix abyssi</name>
    <dbReference type="NCBI Taxonomy" id="187145"/>
    <lineage>
        <taxon>Bacteria</taxon>
        <taxon>Pseudomonadati</taxon>
        <taxon>Calditrichota</taxon>
        <taxon>Calditrichia</taxon>
        <taxon>Calditrichales</taxon>
        <taxon>Calditrichaceae</taxon>
        <taxon>Caldithrix</taxon>
    </lineage>
</organism>
<dbReference type="Proteomes" id="UP000886005">
    <property type="component" value="Unassembled WGS sequence"/>
</dbReference>
<keyword evidence="1" id="KW-0812">Transmembrane</keyword>
<accession>A0A7V1PU54</accession>
<keyword evidence="1" id="KW-1133">Transmembrane helix</keyword>
<evidence type="ECO:0000313" key="2">
    <source>
        <dbReference type="EMBL" id="HED10017.1"/>
    </source>
</evidence>